<dbReference type="SUPFAM" id="SSF53822">
    <property type="entry name" value="Periplasmic binding protein-like I"/>
    <property type="match status" value="1"/>
</dbReference>
<dbReference type="PROSITE" id="PS50932">
    <property type="entry name" value="HTH_LACI_2"/>
    <property type="match status" value="1"/>
</dbReference>
<dbReference type="Gene3D" id="1.10.260.40">
    <property type="entry name" value="lambda repressor-like DNA-binding domains"/>
    <property type="match status" value="1"/>
</dbReference>
<sequence length="338" mass="37968">MKKLTIKDIAKEFKVSISTVSKALNDSYEISQSTKEKIQKYAKEQNYKPNFNALSLKNRSTKTIGVILPTMLNYFFAQVFKGIEKTALEKGYKVITCISNQSYDKEVEIIEMLSNGSIDGFLLSMAKETELSNKFDHFQESIENGTPIVMFDRVAQSISCDKVTTDDLEGATKTVEYLYKKGHKNIAFVSTMSDLHIGKQRLEGYQEGLKNVGLAYDESLVLNIVERDYKKYKNIVRPFIKANKIDAVITTGESVAVSVMKAVKKNDQKIPKDVAVIAFSNGILSRHSSPKMTTISQHGEKMGSAATEILIDKLENKTKEITTKVIQTDLVIRDSTRK</sequence>
<dbReference type="EMBL" id="FNUE01000001">
    <property type="protein sequence ID" value="SED98481.1"/>
    <property type="molecule type" value="Genomic_DNA"/>
</dbReference>
<dbReference type="PATRIC" id="fig|1300348.6.peg.1536"/>
<dbReference type="CDD" id="cd06267">
    <property type="entry name" value="PBP1_LacI_sugar_binding-like"/>
    <property type="match status" value="1"/>
</dbReference>
<dbReference type="InterPro" id="IPR000843">
    <property type="entry name" value="HTH_LacI"/>
</dbReference>
<dbReference type="CDD" id="cd01392">
    <property type="entry name" value="HTH_LacI"/>
    <property type="match status" value="1"/>
</dbReference>
<keyword evidence="8" id="KW-1185">Reference proteome</keyword>
<dbReference type="GO" id="GO:0003700">
    <property type="term" value="F:DNA-binding transcription factor activity"/>
    <property type="evidence" value="ECO:0007669"/>
    <property type="project" value="TreeGrafter"/>
</dbReference>
<dbReference type="PANTHER" id="PTHR30146:SF109">
    <property type="entry name" value="HTH-TYPE TRANSCRIPTIONAL REGULATOR GALS"/>
    <property type="match status" value="1"/>
</dbReference>
<dbReference type="Proteomes" id="UP000037716">
    <property type="component" value="Unassembled WGS sequence"/>
</dbReference>
<dbReference type="SMART" id="SM00354">
    <property type="entry name" value="HTH_LACI"/>
    <property type="match status" value="1"/>
</dbReference>
<reference evidence="5 7" key="1">
    <citation type="submission" date="2015-07" db="EMBL/GenBank/DDBJ databases">
        <title>Genome of Polaribacter dokdonenesis DSW-5, isolated from seawater off Dokdo in Korea.</title>
        <authorList>
            <person name="Yoon K."/>
            <person name="Song J.Y."/>
            <person name="Kim J.F."/>
        </authorList>
    </citation>
    <scope>NUCLEOTIDE SEQUENCE [LARGE SCALE GENOMIC DNA]</scope>
    <source>
        <strain evidence="5 7">DSW-5</strain>
    </source>
</reference>
<dbReference type="RefSeq" id="WP_053974119.1">
    <property type="nucleotide sequence ID" value="NZ_FNUE01000001.1"/>
</dbReference>
<organism evidence="5 7">
    <name type="scientific">Polaribacter dokdonensis DSW-5</name>
    <dbReference type="NCBI Taxonomy" id="1300348"/>
    <lineage>
        <taxon>Bacteria</taxon>
        <taxon>Pseudomonadati</taxon>
        <taxon>Bacteroidota</taxon>
        <taxon>Flavobacteriia</taxon>
        <taxon>Flavobacteriales</taxon>
        <taxon>Flavobacteriaceae</taxon>
    </lineage>
</organism>
<evidence type="ECO:0000256" key="1">
    <source>
        <dbReference type="ARBA" id="ARBA00023015"/>
    </source>
</evidence>
<keyword evidence="3" id="KW-0804">Transcription</keyword>
<evidence type="ECO:0000313" key="8">
    <source>
        <dbReference type="Proteomes" id="UP000183071"/>
    </source>
</evidence>
<dbReference type="OrthoDB" id="9768806at2"/>
<dbReference type="Pfam" id="PF00356">
    <property type="entry name" value="LacI"/>
    <property type="match status" value="1"/>
</dbReference>
<evidence type="ECO:0000313" key="5">
    <source>
        <dbReference type="EMBL" id="KOY51977.1"/>
    </source>
</evidence>
<evidence type="ECO:0000313" key="7">
    <source>
        <dbReference type="Proteomes" id="UP000037716"/>
    </source>
</evidence>
<accession>A0A0N0CFJ3</accession>
<dbReference type="GO" id="GO:0000976">
    <property type="term" value="F:transcription cis-regulatory region binding"/>
    <property type="evidence" value="ECO:0007669"/>
    <property type="project" value="TreeGrafter"/>
</dbReference>
<reference evidence="6 8" key="2">
    <citation type="submission" date="2016-10" db="EMBL/GenBank/DDBJ databases">
        <authorList>
            <person name="Varghese N."/>
            <person name="Submissions S."/>
        </authorList>
    </citation>
    <scope>NUCLEOTIDE SEQUENCE [LARGE SCALE GENOMIC DNA]</scope>
    <source>
        <strain evidence="6 8">DSW-5</strain>
    </source>
</reference>
<evidence type="ECO:0000259" key="4">
    <source>
        <dbReference type="PROSITE" id="PS50932"/>
    </source>
</evidence>
<dbReference type="AlphaFoldDB" id="A0A0N0CFJ3"/>
<dbReference type="STRING" id="1300348.I602_1537"/>
<gene>
    <name evidence="5" type="ORF">I602_1537</name>
    <name evidence="6" type="ORF">SAMN05444353_0228</name>
</gene>
<dbReference type="Gene3D" id="3.40.50.2300">
    <property type="match status" value="2"/>
</dbReference>
<keyword evidence="1" id="KW-0805">Transcription regulation</keyword>
<dbReference type="InterPro" id="IPR010982">
    <property type="entry name" value="Lambda_DNA-bd_dom_sf"/>
</dbReference>
<protein>
    <submittedName>
        <fullName evidence="5">Transcriptional regulator, LacI family</fullName>
    </submittedName>
</protein>
<comment type="caution">
    <text evidence="5">The sequence shown here is derived from an EMBL/GenBank/DDBJ whole genome shotgun (WGS) entry which is preliminary data.</text>
</comment>
<evidence type="ECO:0000256" key="2">
    <source>
        <dbReference type="ARBA" id="ARBA00023125"/>
    </source>
</evidence>
<dbReference type="InterPro" id="IPR046335">
    <property type="entry name" value="LacI/GalR-like_sensor"/>
</dbReference>
<dbReference type="Proteomes" id="UP000183071">
    <property type="component" value="Unassembled WGS sequence"/>
</dbReference>
<dbReference type="Pfam" id="PF13377">
    <property type="entry name" value="Peripla_BP_3"/>
    <property type="match status" value="1"/>
</dbReference>
<evidence type="ECO:0000256" key="3">
    <source>
        <dbReference type="ARBA" id="ARBA00023163"/>
    </source>
</evidence>
<keyword evidence="2" id="KW-0238">DNA-binding</keyword>
<name>A0A0N0CFJ3_9FLAO</name>
<dbReference type="PANTHER" id="PTHR30146">
    <property type="entry name" value="LACI-RELATED TRANSCRIPTIONAL REPRESSOR"/>
    <property type="match status" value="1"/>
</dbReference>
<dbReference type="SUPFAM" id="SSF47413">
    <property type="entry name" value="lambda repressor-like DNA-binding domains"/>
    <property type="match status" value="1"/>
</dbReference>
<feature type="domain" description="HTH lacI-type" evidence="4">
    <location>
        <begin position="4"/>
        <end position="58"/>
    </location>
</feature>
<proteinExistence type="predicted"/>
<evidence type="ECO:0000313" key="6">
    <source>
        <dbReference type="EMBL" id="SED98481.1"/>
    </source>
</evidence>
<dbReference type="InterPro" id="IPR028082">
    <property type="entry name" value="Peripla_BP_I"/>
</dbReference>
<dbReference type="EMBL" id="LGBR01000001">
    <property type="protein sequence ID" value="KOY51977.1"/>
    <property type="molecule type" value="Genomic_DNA"/>
</dbReference>